<dbReference type="AlphaFoldDB" id="A0A6C0EHM0"/>
<protein>
    <recommendedName>
        <fullName evidence="2">Protein kinase domain-containing protein</fullName>
    </recommendedName>
</protein>
<reference evidence="1" key="1">
    <citation type="journal article" date="2020" name="Nature">
        <title>Giant virus diversity and host interactions through global metagenomics.</title>
        <authorList>
            <person name="Schulz F."/>
            <person name="Roux S."/>
            <person name="Paez-Espino D."/>
            <person name="Jungbluth S."/>
            <person name="Walsh D.A."/>
            <person name="Denef V.J."/>
            <person name="McMahon K.D."/>
            <person name="Konstantinidis K.T."/>
            <person name="Eloe-Fadrosh E.A."/>
            <person name="Kyrpides N.C."/>
            <person name="Woyke T."/>
        </authorList>
    </citation>
    <scope>NUCLEOTIDE SEQUENCE</scope>
    <source>
        <strain evidence="1">GVMAG-M-3300001351-8</strain>
    </source>
</reference>
<name>A0A6C0EHM0_9ZZZZ</name>
<dbReference type="EMBL" id="MN738863">
    <property type="protein sequence ID" value="QHT28557.1"/>
    <property type="molecule type" value="Genomic_DNA"/>
</dbReference>
<evidence type="ECO:0000313" key="1">
    <source>
        <dbReference type="EMBL" id="QHT28557.1"/>
    </source>
</evidence>
<organism evidence="1">
    <name type="scientific">viral metagenome</name>
    <dbReference type="NCBI Taxonomy" id="1070528"/>
    <lineage>
        <taxon>unclassified sequences</taxon>
        <taxon>metagenomes</taxon>
        <taxon>organismal metagenomes</taxon>
    </lineage>
</organism>
<evidence type="ECO:0008006" key="2">
    <source>
        <dbReference type="Google" id="ProtNLM"/>
    </source>
</evidence>
<sequence length="432" mass="50696">MGKIIKAYNCDNFGKKIRIQCGSGKISGVNIDYSGLKRDERIVKNITLLFDNGTKLIVVIKIAPIYRKQKLNPYDRTNYKELGEKPRTNEYIHESDIYNFFKLQSASDKIVANYVLKSYSSGESADGKFFINNESFNFLDNTSIKADIRRYFSDAVDLVYIITEPMTDAVDFYKHKPTASQTTHFITSTFDTLTYLYEHYEFCHWDFHSLNTQFNKKTGDPIIFDFDLSTVNKYNSSDYINRVSFIENVIKYHCKKYDGKITPALFQKNKVILGHNWDLFMFLSSLKDHYPGDSLKQFAIKLNKIDYTDLINTFLFSLKCMDIIRCLFRKINMPSLFKTTIPLSTASQTFGVNLMDKAYEQIIEIIDLKYLTKEQHDFYAKYPYFLDSFLKIFIQYMVDIFNLSKGDIVELDSYDVRFFTSYIMFLEGDYYI</sequence>
<proteinExistence type="predicted"/>
<accession>A0A6C0EHM0</accession>